<dbReference type="InterPro" id="IPR028989">
    <property type="entry name" value="RimP_N"/>
</dbReference>
<keyword evidence="1 3" id="KW-0963">Cytoplasm</keyword>
<comment type="similarity">
    <text evidence="3">Belongs to the RimP family.</text>
</comment>
<dbReference type="SUPFAM" id="SSF75420">
    <property type="entry name" value="YhbC-like, N-terminal domain"/>
    <property type="match status" value="1"/>
</dbReference>
<comment type="caution">
    <text evidence="5">The sequence shown here is derived from an EMBL/GenBank/DDBJ whole genome shotgun (WGS) entry which is preliminary data.</text>
</comment>
<evidence type="ECO:0000256" key="1">
    <source>
        <dbReference type="ARBA" id="ARBA00022490"/>
    </source>
</evidence>
<dbReference type="NCBIfam" id="NF000935">
    <property type="entry name" value="PRK00092.3-3"/>
    <property type="match status" value="1"/>
</dbReference>
<evidence type="ECO:0000259" key="4">
    <source>
        <dbReference type="Pfam" id="PF02576"/>
    </source>
</evidence>
<comment type="function">
    <text evidence="3">Required for maturation of 30S ribosomal subunits.</text>
</comment>
<dbReference type="Proteomes" id="UP001476950">
    <property type="component" value="Unassembled WGS sequence"/>
</dbReference>
<keyword evidence="2 3" id="KW-0690">Ribosome biogenesis</keyword>
<dbReference type="InterPro" id="IPR028998">
    <property type="entry name" value="RimP_C"/>
</dbReference>
<dbReference type="Pfam" id="PF02576">
    <property type="entry name" value="RimP_N"/>
    <property type="match status" value="1"/>
</dbReference>
<evidence type="ECO:0000313" key="5">
    <source>
        <dbReference type="EMBL" id="MEP1057308.1"/>
    </source>
</evidence>
<dbReference type="RefSeq" id="WP_190450282.1">
    <property type="nucleotide sequence ID" value="NZ_JAMPLM010000002.1"/>
</dbReference>
<keyword evidence="6" id="KW-1185">Reference proteome</keyword>
<dbReference type="InterPro" id="IPR036847">
    <property type="entry name" value="RimP_C_sf"/>
</dbReference>
<dbReference type="PANTHER" id="PTHR33867">
    <property type="entry name" value="RIBOSOME MATURATION FACTOR RIMP"/>
    <property type="match status" value="1"/>
</dbReference>
<evidence type="ECO:0000256" key="2">
    <source>
        <dbReference type="ARBA" id="ARBA00022517"/>
    </source>
</evidence>
<dbReference type="InterPro" id="IPR003728">
    <property type="entry name" value="Ribosome_maturation_RimP"/>
</dbReference>
<dbReference type="Gene3D" id="3.30.300.70">
    <property type="entry name" value="RimP-like superfamily, N-terminal"/>
    <property type="match status" value="1"/>
</dbReference>
<evidence type="ECO:0000313" key="6">
    <source>
        <dbReference type="Proteomes" id="UP001476950"/>
    </source>
</evidence>
<dbReference type="EMBL" id="JAMPLM010000002">
    <property type="protein sequence ID" value="MEP1057308.1"/>
    <property type="molecule type" value="Genomic_DNA"/>
</dbReference>
<dbReference type="InterPro" id="IPR035956">
    <property type="entry name" value="RimP_N_sf"/>
</dbReference>
<name>A0ABV0KDK3_9CYAN</name>
<organism evidence="5 6">
    <name type="scientific">Stenomitos frigidus AS-A4</name>
    <dbReference type="NCBI Taxonomy" id="2933935"/>
    <lineage>
        <taxon>Bacteria</taxon>
        <taxon>Bacillati</taxon>
        <taxon>Cyanobacteriota</taxon>
        <taxon>Cyanophyceae</taxon>
        <taxon>Leptolyngbyales</taxon>
        <taxon>Leptolyngbyaceae</taxon>
        <taxon>Stenomitos</taxon>
    </lineage>
</organism>
<evidence type="ECO:0000256" key="3">
    <source>
        <dbReference type="HAMAP-Rule" id="MF_01077"/>
    </source>
</evidence>
<protein>
    <recommendedName>
        <fullName evidence="3">Ribosome maturation factor RimP</fullName>
    </recommendedName>
</protein>
<dbReference type="CDD" id="cd01734">
    <property type="entry name" value="YlxS_C"/>
    <property type="match status" value="1"/>
</dbReference>
<accession>A0ABV0KDK3</accession>
<dbReference type="PANTHER" id="PTHR33867:SF1">
    <property type="entry name" value="RIBOSOME MATURATION FACTOR RIMP"/>
    <property type="match status" value="1"/>
</dbReference>
<dbReference type="SUPFAM" id="SSF74942">
    <property type="entry name" value="YhbC-like, C-terminal domain"/>
    <property type="match status" value="1"/>
</dbReference>
<gene>
    <name evidence="3 5" type="primary">rimP</name>
    <name evidence="5" type="ORF">NDI38_02595</name>
</gene>
<dbReference type="HAMAP" id="MF_01077">
    <property type="entry name" value="RimP"/>
    <property type="match status" value="1"/>
</dbReference>
<proteinExistence type="inferred from homology"/>
<feature type="domain" description="Ribosome maturation factor RimP N-terminal" evidence="4">
    <location>
        <begin position="13"/>
        <end position="84"/>
    </location>
</feature>
<reference evidence="5 6" key="1">
    <citation type="submission" date="2022-04" db="EMBL/GenBank/DDBJ databases">
        <title>Positive selection, recombination, and allopatry shape intraspecific diversity of widespread and dominant cyanobacteria.</title>
        <authorList>
            <person name="Wei J."/>
            <person name="Shu W."/>
            <person name="Hu C."/>
        </authorList>
    </citation>
    <scope>NUCLEOTIDE SEQUENCE [LARGE SCALE GENOMIC DNA]</scope>
    <source>
        <strain evidence="5 6">AS-A4</strain>
    </source>
</reference>
<sequence length="153" mass="17081">MAHPLIPQVIDLAQPLADALGLQVVGAVFHTNQQPPVLRVDIRNLERDTNLEDCEQMSRALESTLDTTEILPDAYVLEVSSPGISRLLTTDREFISFKGFAIIVTTVEPYAGQTTWTGQLIRRDEDAVHLNQKGRAIAIPRPLVKTVQLDERR</sequence>
<comment type="subcellular location">
    <subcellularLocation>
        <location evidence="3">Cytoplasm</location>
    </subcellularLocation>
</comment>